<evidence type="ECO:0000313" key="2">
    <source>
        <dbReference type="Proteomes" id="UP000251800"/>
    </source>
</evidence>
<dbReference type="InterPro" id="IPR010323">
    <property type="entry name" value="DUF924"/>
</dbReference>
<protein>
    <submittedName>
        <fullName evidence="1">DUF924 domain-containing protein</fullName>
    </submittedName>
</protein>
<evidence type="ECO:0000313" key="1">
    <source>
        <dbReference type="EMBL" id="PWN55148.1"/>
    </source>
</evidence>
<gene>
    <name evidence="1" type="ORF">DEH80_14075</name>
</gene>
<organism evidence="1 2">
    <name type="scientific">Abyssibacter profundi</name>
    <dbReference type="NCBI Taxonomy" id="2182787"/>
    <lineage>
        <taxon>Bacteria</taxon>
        <taxon>Pseudomonadati</taxon>
        <taxon>Pseudomonadota</taxon>
        <taxon>Gammaproteobacteria</taxon>
        <taxon>Chromatiales</taxon>
        <taxon>Oceanococcaceae</taxon>
        <taxon>Abyssibacter</taxon>
    </lineage>
</organism>
<accession>A0A383XR94</accession>
<dbReference type="InterPro" id="IPR011990">
    <property type="entry name" value="TPR-like_helical_dom_sf"/>
</dbReference>
<keyword evidence="2" id="KW-1185">Reference proteome</keyword>
<dbReference type="SUPFAM" id="SSF48452">
    <property type="entry name" value="TPR-like"/>
    <property type="match status" value="1"/>
</dbReference>
<dbReference type="Pfam" id="PF06041">
    <property type="entry name" value="DUF924"/>
    <property type="match status" value="1"/>
</dbReference>
<comment type="caution">
    <text evidence="1">The sequence shown here is derived from an EMBL/GenBank/DDBJ whole genome shotgun (WGS) entry which is preliminary data.</text>
</comment>
<dbReference type="Gene3D" id="1.25.40.10">
    <property type="entry name" value="Tetratricopeptide repeat domain"/>
    <property type="match status" value="1"/>
</dbReference>
<dbReference type="Gene3D" id="1.20.58.320">
    <property type="entry name" value="TPR-like"/>
    <property type="match status" value="1"/>
</dbReference>
<proteinExistence type="predicted"/>
<dbReference type="EMBL" id="QEQK01000013">
    <property type="protein sequence ID" value="PWN55148.1"/>
    <property type="molecule type" value="Genomic_DNA"/>
</dbReference>
<dbReference type="AlphaFoldDB" id="A0A383XR94"/>
<name>A0A383XR94_9GAMM</name>
<dbReference type="OrthoDB" id="7593450at2"/>
<dbReference type="Proteomes" id="UP000251800">
    <property type="component" value="Unassembled WGS sequence"/>
</dbReference>
<sequence>MSQVQQAILDFWFGDAAASDADIAQRQGDLWWGKSAAIDATIGRDFGPLVEAAARGQLNHWTSTEPGLLALLLLTDQFRRNLYRDQADAFALDELARGLTRQCLRRGGDRRLRPVQRVFVYLPLEHSESLVDQDASVRLFAALVDDVPADQQGPFEYFLKFAHAHRDVIARYGRFPHRNTALGRVSTAAERVYLADPNAGF</sequence>
<reference evidence="1 2" key="1">
    <citation type="submission" date="2018-05" db="EMBL/GenBank/DDBJ databases">
        <title>Abyssibacter profundi OUC007T gen. nov., sp. nov, a marine bacterium isolated from seawater of the Mariana Trench.</title>
        <authorList>
            <person name="Zhou S."/>
        </authorList>
    </citation>
    <scope>NUCLEOTIDE SEQUENCE [LARGE SCALE GENOMIC DNA]</scope>
    <source>
        <strain evidence="1 2">OUC007</strain>
    </source>
</reference>